<feature type="transmembrane region" description="Helical" evidence="8">
    <location>
        <begin position="34"/>
        <end position="54"/>
    </location>
</feature>
<sequence>MDAPYFLPLVGLAAALGAMMNAVAGGGTLVTFPALVALGVPPITANATSTVALWPGTMASMWGYRAELSGGRRWATAFAVPSFAGGVVGALLLLQTPEKRFAAIVPWLILGATALFIAQKPLMMALAERGGVRREIAGADGHLLPPSAAFLLYQFGVAVYGGYFGAGAGILMLAALGLMGLTNIHQMNGLKNWGGGVMNLVAVIIFALSGVVIWPVALAMALGAGIGGIGGSLLAQRVGQVWVRRSVVAIGLASGLSLLLGLI</sequence>
<dbReference type="Pfam" id="PF01925">
    <property type="entry name" value="TauE"/>
    <property type="match status" value="1"/>
</dbReference>
<feature type="transmembrane region" description="Helical" evidence="8">
    <location>
        <begin position="74"/>
        <end position="94"/>
    </location>
</feature>
<organism evidence="9">
    <name type="scientific">Pseudogemmatithrix spongiicola</name>
    <dbReference type="NCBI Taxonomy" id="3062599"/>
    <lineage>
        <taxon>Bacteria</taxon>
        <taxon>Pseudomonadati</taxon>
        <taxon>Gemmatimonadota</taxon>
        <taxon>Gemmatimonadia</taxon>
        <taxon>Gemmatimonadales</taxon>
        <taxon>Gemmatimonadaceae</taxon>
        <taxon>Pseudogemmatithrix</taxon>
    </lineage>
</organism>
<dbReference type="AlphaFoldDB" id="A0AA49Q3R2"/>
<gene>
    <name evidence="9" type="ORF">Strain138_000376</name>
    <name evidence="10" type="ORF">Strain318_000376</name>
</gene>
<keyword evidence="3" id="KW-0813">Transport</keyword>
<reference evidence="9" key="1">
    <citation type="submission" date="2023-07" db="EMBL/GenBank/DDBJ databases">
        <authorList>
            <person name="Haufschild T."/>
            <person name="Kallscheuer N."/>
            <person name="Hammer J."/>
            <person name="Kohn T."/>
            <person name="Kabuu M."/>
            <person name="Jogler M."/>
            <person name="Wohfarth N."/>
            <person name="Heuer A."/>
            <person name="Rohde M."/>
            <person name="van Teeseling M.C.F."/>
            <person name="Jogler C."/>
        </authorList>
    </citation>
    <scope>NUCLEOTIDE SEQUENCE</scope>
    <source>
        <strain evidence="9">Strain 138</strain>
        <strain evidence="10">Strain 318</strain>
    </source>
</reference>
<feature type="transmembrane region" description="Helical" evidence="8">
    <location>
        <begin position="163"/>
        <end position="184"/>
    </location>
</feature>
<dbReference type="KEGG" id="pspc:Strain318_000376"/>
<comment type="subcellular location">
    <subcellularLocation>
        <location evidence="1 8">Cell membrane</location>
        <topology evidence="1 8">Multi-pass membrane protein</topology>
    </subcellularLocation>
</comment>
<keyword evidence="5 8" id="KW-0812">Transmembrane</keyword>
<evidence type="ECO:0000256" key="5">
    <source>
        <dbReference type="ARBA" id="ARBA00022692"/>
    </source>
</evidence>
<keyword evidence="6 8" id="KW-1133">Transmembrane helix</keyword>
<evidence type="ECO:0000313" key="9">
    <source>
        <dbReference type="EMBL" id="WKW11141.1"/>
    </source>
</evidence>
<evidence type="ECO:0000256" key="4">
    <source>
        <dbReference type="ARBA" id="ARBA00022475"/>
    </source>
</evidence>
<evidence type="ECO:0000256" key="6">
    <source>
        <dbReference type="ARBA" id="ARBA00022989"/>
    </source>
</evidence>
<dbReference type="Proteomes" id="UP001229955">
    <property type="component" value="Chromosome"/>
</dbReference>
<keyword evidence="4 8" id="KW-1003">Cell membrane</keyword>
<dbReference type="RefSeq" id="WP_367886843.1">
    <property type="nucleotide sequence ID" value="NZ_CP130612.1"/>
</dbReference>
<accession>A0AA49Q3R2</accession>
<dbReference type="GO" id="GO:0005886">
    <property type="term" value="C:plasma membrane"/>
    <property type="evidence" value="ECO:0007669"/>
    <property type="project" value="UniProtKB-SubCell"/>
</dbReference>
<dbReference type="PANTHER" id="PTHR30269:SF0">
    <property type="entry name" value="MEMBRANE TRANSPORTER PROTEIN YFCA-RELATED"/>
    <property type="match status" value="1"/>
</dbReference>
<evidence type="ECO:0000256" key="8">
    <source>
        <dbReference type="RuleBase" id="RU363041"/>
    </source>
</evidence>
<comment type="similarity">
    <text evidence="2 8">Belongs to the 4-toluene sulfonate uptake permease (TSUP) (TC 2.A.102) family.</text>
</comment>
<dbReference type="EMBL" id="CP130613">
    <property type="protein sequence ID" value="WKW14051.1"/>
    <property type="molecule type" value="Genomic_DNA"/>
</dbReference>
<feature type="transmembrane region" description="Helical" evidence="8">
    <location>
        <begin position="100"/>
        <end position="118"/>
    </location>
</feature>
<evidence type="ECO:0000313" key="10">
    <source>
        <dbReference type="EMBL" id="WKW14051.1"/>
    </source>
</evidence>
<protein>
    <recommendedName>
        <fullName evidence="8">Probable membrane transporter protein</fullName>
    </recommendedName>
</protein>
<proteinExistence type="inferred from homology"/>
<dbReference type="InterPro" id="IPR002781">
    <property type="entry name" value="TM_pro_TauE-like"/>
</dbReference>
<name>A0AA49Q3R2_9BACT</name>
<evidence type="ECO:0000256" key="2">
    <source>
        <dbReference type="ARBA" id="ARBA00009142"/>
    </source>
</evidence>
<evidence type="ECO:0000256" key="3">
    <source>
        <dbReference type="ARBA" id="ARBA00022448"/>
    </source>
</evidence>
<keyword evidence="11" id="KW-1185">Reference proteome</keyword>
<keyword evidence="7 8" id="KW-0472">Membrane</keyword>
<accession>A0AA49Q6R7</accession>
<evidence type="ECO:0000313" key="11">
    <source>
        <dbReference type="Proteomes" id="UP001229955"/>
    </source>
</evidence>
<evidence type="ECO:0000256" key="1">
    <source>
        <dbReference type="ARBA" id="ARBA00004651"/>
    </source>
</evidence>
<feature type="transmembrane region" description="Helical" evidence="8">
    <location>
        <begin position="196"/>
        <end position="222"/>
    </location>
</feature>
<dbReference type="PANTHER" id="PTHR30269">
    <property type="entry name" value="TRANSMEMBRANE PROTEIN YFCA"/>
    <property type="match status" value="1"/>
</dbReference>
<dbReference type="EMBL" id="CP130612">
    <property type="protein sequence ID" value="WKW11141.1"/>
    <property type="molecule type" value="Genomic_DNA"/>
</dbReference>
<dbReference type="InterPro" id="IPR052017">
    <property type="entry name" value="TSUP"/>
</dbReference>
<evidence type="ECO:0000256" key="7">
    <source>
        <dbReference type="ARBA" id="ARBA00023136"/>
    </source>
</evidence>